<sequence length="730" mass="87081">MRFQTISLDYIRKSISQVYKPTIGADFHSKKLEIMEGDELKHVTLQIWDTAGQERYQSLGVAFYRGAEACVLVYDILNQRSFENLTIWKQDFLVKANPKDPDNFPFFVFGNKVDKANERKIPVAKVEEWLKKNNNIPYEETSAMDGSNVEIAFNRIAQQLLKQVMAQDQSILPQKITDGAAAKKFALSNNKKHGKKGSRKIHQGIYINQICCLWGINDSLKSRAYGQKKEADLDTKHDKVLEYENKGGHYYPADREGKLDEWGAMVKHMTARHQVMELEKKDKQKKQKEEYQQFLDHQRLEKLQQKMQDQTLKKHEYDLILQKEQVLKQLNQQQSVEQKSYQGYLKNQYQQNITEHDVKKKFDRDVEIEEEKNRQDRIKRDLEVEKRRQYENKEKLRIEMDLALKYKGVMTDQERQLLERNRKEWQQLCEQNSKKEIDREEQYKRFFKDFEQDMQRRMNQHIDHVLKEEVTKQSKQDQIEMSNEQRYKVWQEQKEKFEKDIRMQGLRDMHNTNRNLMEQQMSKINQDKNDMRKVIEDRHVEETDYRNFERTMKDQDRERRKIYKDTLDHQMKILDMQKHKYGTMTNEEKRMNKLDLHNYKANDAHQFEAMIPGIHNLNTVGTSPLKRGATQILNQTRQSTSNTDLHSASEQQNHRTLGQSQSMRVLLPYHNQSPMTNEVKSKIIEKKENAIDPDKYNPITNPIPWVNQNPYVNKEKNIVRGSGRSTLILQ</sequence>
<dbReference type="SMART" id="SM00175">
    <property type="entry name" value="RAB"/>
    <property type="match status" value="1"/>
</dbReference>
<keyword evidence="4" id="KW-0175">Coiled coil</keyword>
<evidence type="ECO:0000313" key="6">
    <source>
        <dbReference type="EMBL" id="CDW86464.1"/>
    </source>
</evidence>
<dbReference type="AlphaFoldDB" id="A0A078AWD9"/>
<evidence type="ECO:0000313" key="7">
    <source>
        <dbReference type="Proteomes" id="UP000039865"/>
    </source>
</evidence>
<name>A0A078AWD9_STYLE</name>
<evidence type="ECO:0000256" key="5">
    <source>
        <dbReference type="SAM" id="MobiDB-lite"/>
    </source>
</evidence>
<dbReference type="PROSITE" id="PS51419">
    <property type="entry name" value="RAB"/>
    <property type="match status" value="1"/>
</dbReference>
<dbReference type="PANTHER" id="PTHR47981">
    <property type="entry name" value="RAB FAMILY"/>
    <property type="match status" value="1"/>
</dbReference>
<dbReference type="SMART" id="SM00173">
    <property type="entry name" value="RAS"/>
    <property type="match status" value="1"/>
</dbReference>
<accession>A0A078AWD9</accession>
<dbReference type="InterPro" id="IPR001806">
    <property type="entry name" value="Small_GTPase"/>
</dbReference>
<evidence type="ECO:0000256" key="2">
    <source>
        <dbReference type="ARBA" id="ARBA00022741"/>
    </source>
</evidence>
<dbReference type="PRINTS" id="PR00449">
    <property type="entry name" value="RASTRNSFRMNG"/>
</dbReference>
<protein>
    <submittedName>
        <fullName evidence="6">Cg5915</fullName>
    </submittedName>
</protein>
<dbReference type="EMBL" id="CCKQ01014669">
    <property type="protein sequence ID" value="CDW86464.1"/>
    <property type="molecule type" value="Genomic_DNA"/>
</dbReference>
<dbReference type="Pfam" id="PF00071">
    <property type="entry name" value="Ras"/>
    <property type="match status" value="1"/>
</dbReference>
<dbReference type="Gene3D" id="3.40.50.300">
    <property type="entry name" value="P-loop containing nucleotide triphosphate hydrolases"/>
    <property type="match status" value="1"/>
</dbReference>
<feature type="region of interest" description="Disordered" evidence="5">
    <location>
        <begin position="636"/>
        <end position="660"/>
    </location>
</feature>
<gene>
    <name evidence="6" type="primary">Contig14760.g15722</name>
    <name evidence="6" type="ORF">STYLEM_15559</name>
</gene>
<dbReference type="PROSITE" id="PS51421">
    <property type="entry name" value="RAS"/>
    <property type="match status" value="1"/>
</dbReference>
<dbReference type="GO" id="GO:0003924">
    <property type="term" value="F:GTPase activity"/>
    <property type="evidence" value="ECO:0007669"/>
    <property type="project" value="InterPro"/>
</dbReference>
<dbReference type="SUPFAM" id="SSF52540">
    <property type="entry name" value="P-loop containing nucleoside triphosphate hydrolases"/>
    <property type="match status" value="1"/>
</dbReference>
<evidence type="ECO:0000256" key="3">
    <source>
        <dbReference type="ARBA" id="ARBA00023134"/>
    </source>
</evidence>
<keyword evidence="2" id="KW-0547">Nucleotide-binding</keyword>
<keyword evidence="7" id="KW-1185">Reference proteome</keyword>
<evidence type="ECO:0000256" key="1">
    <source>
        <dbReference type="ARBA" id="ARBA00006270"/>
    </source>
</evidence>
<comment type="similarity">
    <text evidence="1">Belongs to the small GTPase superfamily. Rab family.</text>
</comment>
<dbReference type="GO" id="GO:0005525">
    <property type="term" value="F:GTP binding"/>
    <property type="evidence" value="ECO:0007669"/>
    <property type="project" value="UniProtKB-KW"/>
</dbReference>
<feature type="coiled-coil region" evidence="4">
    <location>
        <begin position="368"/>
        <end position="435"/>
    </location>
</feature>
<dbReference type="FunFam" id="3.40.50.300:FF:001447">
    <property type="entry name" value="Ras-related protein Rab-1B"/>
    <property type="match status" value="1"/>
</dbReference>
<organism evidence="6 7">
    <name type="scientific">Stylonychia lemnae</name>
    <name type="common">Ciliate</name>
    <dbReference type="NCBI Taxonomy" id="5949"/>
    <lineage>
        <taxon>Eukaryota</taxon>
        <taxon>Sar</taxon>
        <taxon>Alveolata</taxon>
        <taxon>Ciliophora</taxon>
        <taxon>Intramacronucleata</taxon>
        <taxon>Spirotrichea</taxon>
        <taxon>Stichotrichia</taxon>
        <taxon>Sporadotrichida</taxon>
        <taxon>Oxytrichidae</taxon>
        <taxon>Stylonychinae</taxon>
        <taxon>Stylonychia</taxon>
    </lineage>
</organism>
<evidence type="ECO:0000256" key="4">
    <source>
        <dbReference type="SAM" id="Coils"/>
    </source>
</evidence>
<reference evidence="6 7" key="1">
    <citation type="submission" date="2014-06" db="EMBL/GenBank/DDBJ databases">
        <authorList>
            <person name="Swart Estienne"/>
        </authorList>
    </citation>
    <scope>NUCLEOTIDE SEQUENCE [LARGE SCALE GENOMIC DNA]</scope>
    <source>
        <strain evidence="6 7">130c</strain>
    </source>
</reference>
<dbReference type="SMART" id="SM00176">
    <property type="entry name" value="RAN"/>
    <property type="match status" value="1"/>
</dbReference>
<dbReference type="PANTHER" id="PTHR47981:SF20">
    <property type="entry name" value="RAS-RELATED PROTEIN RAB-7A"/>
    <property type="match status" value="1"/>
</dbReference>
<dbReference type="SMART" id="SM00174">
    <property type="entry name" value="RHO"/>
    <property type="match status" value="1"/>
</dbReference>
<keyword evidence="3" id="KW-0342">GTP-binding</keyword>
<dbReference type="InterPro" id="IPR027417">
    <property type="entry name" value="P-loop_NTPase"/>
</dbReference>
<dbReference type="NCBIfam" id="TIGR00231">
    <property type="entry name" value="small_GTP"/>
    <property type="match status" value="1"/>
</dbReference>
<dbReference type="Proteomes" id="UP000039865">
    <property type="component" value="Unassembled WGS sequence"/>
</dbReference>
<dbReference type="InParanoid" id="A0A078AWD9"/>
<dbReference type="InterPro" id="IPR005225">
    <property type="entry name" value="Small_GTP-bd"/>
</dbReference>
<proteinExistence type="inferred from homology"/>